<feature type="compositionally biased region" description="Gly residues" evidence="1">
    <location>
        <begin position="195"/>
        <end position="210"/>
    </location>
</feature>
<dbReference type="EMBL" id="GECZ01017452">
    <property type="protein sequence ID" value="JAS52317.1"/>
    <property type="molecule type" value="Transcribed_RNA"/>
</dbReference>
<name>A0A1B6FQ39_9HEMI</name>
<feature type="non-terminal residue" evidence="2">
    <location>
        <position position="210"/>
    </location>
</feature>
<gene>
    <name evidence="2" type="ORF">g.5531</name>
</gene>
<dbReference type="AlphaFoldDB" id="A0A1B6FQ39"/>
<feature type="region of interest" description="Disordered" evidence="1">
    <location>
        <begin position="1"/>
        <end position="24"/>
    </location>
</feature>
<feature type="region of interest" description="Disordered" evidence="1">
    <location>
        <begin position="151"/>
        <end position="210"/>
    </location>
</feature>
<feature type="compositionally biased region" description="Basic residues" evidence="1">
    <location>
        <begin position="1"/>
        <end position="16"/>
    </location>
</feature>
<evidence type="ECO:0000256" key="1">
    <source>
        <dbReference type="SAM" id="MobiDB-lite"/>
    </source>
</evidence>
<proteinExistence type="predicted"/>
<feature type="compositionally biased region" description="Basic and acidic residues" evidence="1">
    <location>
        <begin position="172"/>
        <end position="189"/>
    </location>
</feature>
<feature type="compositionally biased region" description="Polar residues" evidence="1">
    <location>
        <begin position="151"/>
        <end position="166"/>
    </location>
</feature>
<accession>A0A1B6FQ39</accession>
<reference evidence="2" key="1">
    <citation type="submission" date="2015-11" db="EMBL/GenBank/DDBJ databases">
        <title>De novo transcriptome assembly of four potential Pierce s Disease insect vectors from Arizona vineyards.</title>
        <authorList>
            <person name="Tassone E.E."/>
        </authorList>
    </citation>
    <scope>NUCLEOTIDE SEQUENCE</scope>
</reference>
<evidence type="ECO:0000313" key="2">
    <source>
        <dbReference type="EMBL" id="JAS52317.1"/>
    </source>
</evidence>
<sequence>QGSAKKKAATVTKKKQTSAVRQNSSILSIESTETSLELDSRTNLEIGEEIEREIQRCLENQVECRFRSIEPSSEDGANVDEVLMRTLMVPLKNVTHSTTELGLFDQSNSILAFPQLPSILPQKPVDISFKQSQNHSNHSLKESRAMALTNNSTSKATVAQETTPATPQCAAEVKENAVKMSPAKKDAKHAQNRKSGGGGGGGNGLSGISS</sequence>
<protein>
    <submittedName>
        <fullName evidence="2">Uncharacterized protein</fullName>
    </submittedName>
</protein>
<organism evidence="2">
    <name type="scientific">Cuerna arida</name>
    <dbReference type="NCBI Taxonomy" id="1464854"/>
    <lineage>
        <taxon>Eukaryota</taxon>
        <taxon>Metazoa</taxon>
        <taxon>Ecdysozoa</taxon>
        <taxon>Arthropoda</taxon>
        <taxon>Hexapoda</taxon>
        <taxon>Insecta</taxon>
        <taxon>Pterygota</taxon>
        <taxon>Neoptera</taxon>
        <taxon>Paraneoptera</taxon>
        <taxon>Hemiptera</taxon>
        <taxon>Auchenorrhyncha</taxon>
        <taxon>Membracoidea</taxon>
        <taxon>Cicadellidae</taxon>
        <taxon>Cicadellinae</taxon>
        <taxon>Proconiini</taxon>
        <taxon>Cuerna</taxon>
    </lineage>
</organism>
<feature type="non-terminal residue" evidence="2">
    <location>
        <position position="1"/>
    </location>
</feature>